<gene>
    <name evidence="2" type="ORF">ACFSYC_06635</name>
</gene>
<evidence type="ECO:0000313" key="3">
    <source>
        <dbReference type="Proteomes" id="UP001597601"/>
    </source>
</evidence>
<sequence>MKIKEYIESGVLESYVLGSASEEETRELLRLKKQYPEVRDALFEVELDMERLAQHIAIPPPPNMLTRIEDGINGLIPSPEMLPEVKEANTGYKRHDNDKGNQFIEVESSSNHMRIHKAWRYAFAAVFVLGKIFLIGFIYYYLANKQAQEQIQQLKGEIQQYKSFR</sequence>
<organism evidence="2 3">
    <name type="scientific">Mucilaginibacter antarcticus</name>
    <dbReference type="NCBI Taxonomy" id="1855725"/>
    <lineage>
        <taxon>Bacteria</taxon>
        <taxon>Pseudomonadati</taxon>
        <taxon>Bacteroidota</taxon>
        <taxon>Sphingobacteriia</taxon>
        <taxon>Sphingobacteriales</taxon>
        <taxon>Sphingobacteriaceae</taxon>
        <taxon>Mucilaginibacter</taxon>
    </lineage>
</organism>
<evidence type="ECO:0000313" key="2">
    <source>
        <dbReference type="EMBL" id="MFD2864361.1"/>
    </source>
</evidence>
<keyword evidence="1" id="KW-0472">Membrane</keyword>
<dbReference type="EMBL" id="JBHUON010000006">
    <property type="protein sequence ID" value="MFD2864361.1"/>
    <property type="molecule type" value="Genomic_DNA"/>
</dbReference>
<reference evidence="3" key="1">
    <citation type="journal article" date="2019" name="Int. J. Syst. Evol. Microbiol.">
        <title>The Global Catalogue of Microorganisms (GCM) 10K type strain sequencing project: providing services to taxonomists for standard genome sequencing and annotation.</title>
        <authorList>
            <consortium name="The Broad Institute Genomics Platform"/>
            <consortium name="The Broad Institute Genome Sequencing Center for Infectious Disease"/>
            <person name="Wu L."/>
            <person name="Ma J."/>
        </authorList>
    </citation>
    <scope>NUCLEOTIDE SEQUENCE [LARGE SCALE GENOMIC DNA]</scope>
    <source>
        <strain evidence="3">KCTC 52232</strain>
    </source>
</reference>
<feature type="transmembrane region" description="Helical" evidence="1">
    <location>
        <begin position="121"/>
        <end position="142"/>
    </location>
</feature>
<dbReference type="Proteomes" id="UP001597601">
    <property type="component" value="Unassembled WGS sequence"/>
</dbReference>
<keyword evidence="1" id="KW-1133">Transmembrane helix</keyword>
<accession>A0ABW5XNF9</accession>
<evidence type="ECO:0000256" key="1">
    <source>
        <dbReference type="SAM" id="Phobius"/>
    </source>
</evidence>
<name>A0ABW5XNF9_9SPHI</name>
<keyword evidence="1" id="KW-0812">Transmembrane</keyword>
<proteinExistence type="predicted"/>
<comment type="caution">
    <text evidence="2">The sequence shown here is derived from an EMBL/GenBank/DDBJ whole genome shotgun (WGS) entry which is preliminary data.</text>
</comment>
<protein>
    <submittedName>
        <fullName evidence="2">Uncharacterized protein</fullName>
    </submittedName>
</protein>
<keyword evidence="3" id="KW-1185">Reference proteome</keyword>
<dbReference type="RefSeq" id="WP_377124812.1">
    <property type="nucleotide sequence ID" value="NZ_JBHUHN010000001.1"/>
</dbReference>